<accession>A0ABR9ZLE0</accession>
<reference evidence="1 2" key="1">
    <citation type="submission" date="2020-10" db="EMBL/GenBank/DDBJ databases">
        <title>Novel species in genus Corynebacterium.</title>
        <authorList>
            <person name="Zhang G."/>
        </authorList>
    </citation>
    <scope>NUCLEOTIDE SEQUENCE [LARGE SCALE GENOMIC DNA]</scope>
    <source>
        <strain evidence="1 2">DSM 45110</strain>
    </source>
</reference>
<sequence length="131" mass="14731">MPSIMFRLLAKPSQMEFIEEDFRGLIAALGDDLDADLQVETGLTPDPELVTTWVEEYGEDDPEQDDKEDAPEGVELKIDVRHYGMGSISGLTMHFAELLTIREKDPAEPLLRQVKDDSGAPRVPWHVQVQP</sequence>
<dbReference type="Proteomes" id="UP000635902">
    <property type="component" value="Unassembled WGS sequence"/>
</dbReference>
<dbReference type="EMBL" id="JADKMY010000002">
    <property type="protein sequence ID" value="MBF4553749.1"/>
    <property type="molecule type" value="Genomic_DNA"/>
</dbReference>
<dbReference type="RefSeq" id="WP_194556652.1">
    <property type="nucleotide sequence ID" value="NZ_JADKMY010000002.1"/>
</dbReference>
<protein>
    <submittedName>
        <fullName evidence="1">Uncharacterized protein</fullName>
    </submittedName>
</protein>
<evidence type="ECO:0000313" key="2">
    <source>
        <dbReference type="Proteomes" id="UP000635902"/>
    </source>
</evidence>
<gene>
    <name evidence="1" type="ORF">IRY30_06615</name>
</gene>
<comment type="caution">
    <text evidence="1">The sequence shown here is derived from an EMBL/GenBank/DDBJ whole genome shotgun (WGS) entry which is preliminary data.</text>
</comment>
<proteinExistence type="predicted"/>
<name>A0ABR9ZLE0_9CORY</name>
<evidence type="ECO:0000313" key="1">
    <source>
        <dbReference type="EMBL" id="MBF4553749.1"/>
    </source>
</evidence>
<organism evidence="1 2">
    <name type="scientific">Corynebacterium suicordis DSM 45110</name>
    <dbReference type="NCBI Taxonomy" id="1121369"/>
    <lineage>
        <taxon>Bacteria</taxon>
        <taxon>Bacillati</taxon>
        <taxon>Actinomycetota</taxon>
        <taxon>Actinomycetes</taxon>
        <taxon>Mycobacteriales</taxon>
        <taxon>Corynebacteriaceae</taxon>
        <taxon>Corynebacterium</taxon>
    </lineage>
</organism>
<keyword evidence="2" id="KW-1185">Reference proteome</keyword>